<dbReference type="eggNOG" id="COG3593">
    <property type="taxonomic scope" value="Bacteria"/>
</dbReference>
<name>C2KY48_9FIRM</name>
<dbReference type="EMBL" id="ACKX01000136">
    <property type="protein sequence ID" value="EEJ51306.1"/>
    <property type="molecule type" value="Genomic_DNA"/>
</dbReference>
<gene>
    <name evidence="2" type="ORF">HMPREF6123_1417</name>
</gene>
<protein>
    <recommendedName>
        <fullName evidence="1">Endonuclease GajA/Old nuclease/RecF-like AAA domain-containing protein</fullName>
    </recommendedName>
</protein>
<sequence>MILKKMKVKNFRLLKDFELNFKDELSLVIGKNNCGKTSALIILDKMLNSSKLMWEDINLEYQKELYEKIIGFDLSEQKKVTSLEAVNLQLFIEYNDNDSYTNIQKFMMDLNPDNNTIVLEFVSLIPIMKILKLKDIINEKKFDDFVSFSRFIS</sequence>
<comment type="caution">
    <text evidence="2">The sequence shown here is derived from an EMBL/GenBank/DDBJ whole genome shotgun (WGS) entry which is preliminary data.</text>
</comment>
<feature type="non-terminal residue" evidence="2">
    <location>
        <position position="153"/>
    </location>
</feature>
<organism evidence="2 3">
    <name type="scientific">Oribacterium sinus F0268</name>
    <dbReference type="NCBI Taxonomy" id="585501"/>
    <lineage>
        <taxon>Bacteria</taxon>
        <taxon>Bacillati</taxon>
        <taxon>Bacillota</taxon>
        <taxon>Clostridia</taxon>
        <taxon>Lachnospirales</taxon>
        <taxon>Lachnospiraceae</taxon>
        <taxon>Oribacterium</taxon>
    </lineage>
</organism>
<dbReference type="HOGENOM" id="CLU_1717104_0_0_9"/>
<evidence type="ECO:0000313" key="2">
    <source>
        <dbReference type="EMBL" id="EEJ51306.1"/>
    </source>
</evidence>
<reference evidence="2 3" key="1">
    <citation type="submission" date="2009-04" db="EMBL/GenBank/DDBJ databases">
        <authorList>
            <person name="Qin X."/>
            <person name="Bachman B."/>
            <person name="Battles P."/>
            <person name="Bell A."/>
            <person name="Bess C."/>
            <person name="Bickham C."/>
            <person name="Chaboub L."/>
            <person name="Chen D."/>
            <person name="Coyle M."/>
            <person name="Deiros D.R."/>
            <person name="Dinh H."/>
            <person name="Forbes L."/>
            <person name="Fowler G."/>
            <person name="Francisco L."/>
            <person name="Fu Q."/>
            <person name="Gubbala S."/>
            <person name="Hale W."/>
            <person name="Han Y."/>
            <person name="Hemphill L."/>
            <person name="Highlander S.K."/>
            <person name="Hirani K."/>
            <person name="Hogues M."/>
            <person name="Jackson L."/>
            <person name="Jakkamsetti A."/>
            <person name="Javaid M."/>
            <person name="Jiang H."/>
            <person name="Korchina V."/>
            <person name="Kovar C."/>
            <person name="Lara F."/>
            <person name="Lee S."/>
            <person name="Mata R."/>
            <person name="Mathew T."/>
            <person name="Moen C."/>
            <person name="Morales K."/>
            <person name="Munidasa M."/>
            <person name="Nazareth L."/>
            <person name="Ngo R."/>
            <person name="Nguyen L."/>
            <person name="Okwuonu G."/>
            <person name="Ongeri F."/>
            <person name="Patil S."/>
            <person name="Petrosino J."/>
            <person name="Pham C."/>
            <person name="Pham P."/>
            <person name="Pu L.-L."/>
            <person name="Puazo M."/>
            <person name="Raj R."/>
            <person name="Reid J."/>
            <person name="Rouhana J."/>
            <person name="Saada N."/>
            <person name="Shang Y."/>
            <person name="Simmons D."/>
            <person name="Thornton R."/>
            <person name="Warren J."/>
            <person name="Weissenberger G."/>
            <person name="Zhang J."/>
            <person name="Zhang L."/>
            <person name="Zhou C."/>
            <person name="Zhu D."/>
            <person name="Muzny D."/>
            <person name="Worley K."/>
            <person name="Gibbs R."/>
        </authorList>
    </citation>
    <scope>NUCLEOTIDE SEQUENCE [LARGE SCALE GENOMIC DNA]</scope>
    <source>
        <strain evidence="2 3">F0268</strain>
    </source>
</reference>
<dbReference type="Pfam" id="PF13175">
    <property type="entry name" value="AAA_15"/>
    <property type="match status" value="1"/>
</dbReference>
<dbReference type="Gene3D" id="3.40.50.300">
    <property type="entry name" value="P-loop containing nucleotide triphosphate hydrolases"/>
    <property type="match status" value="1"/>
</dbReference>
<dbReference type="SUPFAM" id="SSF52540">
    <property type="entry name" value="P-loop containing nucleoside triphosphate hydrolases"/>
    <property type="match status" value="1"/>
</dbReference>
<dbReference type="AlphaFoldDB" id="C2KY48"/>
<dbReference type="InParanoid" id="C2KY48"/>
<dbReference type="STRING" id="585501.HMPREF6123_1417"/>
<accession>C2KY48</accession>
<keyword evidence="3" id="KW-1185">Reference proteome</keyword>
<feature type="domain" description="Endonuclease GajA/Old nuclease/RecF-like AAA" evidence="1">
    <location>
        <begin position="1"/>
        <end position="108"/>
    </location>
</feature>
<dbReference type="InterPro" id="IPR041685">
    <property type="entry name" value="AAA_GajA/Old/RecF-like"/>
</dbReference>
<dbReference type="Proteomes" id="UP000004121">
    <property type="component" value="Unassembled WGS sequence"/>
</dbReference>
<evidence type="ECO:0000259" key="1">
    <source>
        <dbReference type="Pfam" id="PF13175"/>
    </source>
</evidence>
<dbReference type="RefSeq" id="WP_007158374.1">
    <property type="nucleotide sequence ID" value="NZ_GG668566.1"/>
</dbReference>
<dbReference type="OrthoDB" id="9801813at2"/>
<evidence type="ECO:0000313" key="3">
    <source>
        <dbReference type="Proteomes" id="UP000004121"/>
    </source>
</evidence>
<dbReference type="InterPro" id="IPR027417">
    <property type="entry name" value="P-loop_NTPase"/>
</dbReference>
<proteinExistence type="predicted"/>